<dbReference type="PANTHER" id="PTHR38834:SF3">
    <property type="entry name" value="SOLUTE-BINDING PROTEIN FAMILY 3_N-TERMINAL DOMAIN-CONTAINING PROTEIN"/>
    <property type="match status" value="1"/>
</dbReference>
<reference evidence="3 4" key="1">
    <citation type="submission" date="2020-05" db="EMBL/GenBank/DDBJ databases">
        <title>Azospirillum oleiclasticum sp. nov, a nitrogen-fixing and heavy crude oil-emulsifying bacterium isolated from the crude oil of Yumen Oilfield.</title>
        <authorList>
            <person name="Wu D."/>
            <person name="Cai M."/>
            <person name="Zhang X."/>
        </authorList>
    </citation>
    <scope>NUCLEOTIDE SEQUENCE [LARGE SCALE GENOMIC DNA]</scope>
    <source>
        <strain evidence="3 4">ROY-1-1-2</strain>
    </source>
</reference>
<protein>
    <submittedName>
        <fullName evidence="3">Transporter substrate-binding domain-containing protein</fullName>
    </submittedName>
</protein>
<keyword evidence="4" id="KW-1185">Reference proteome</keyword>
<evidence type="ECO:0000259" key="2">
    <source>
        <dbReference type="Pfam" id="PF00497"/>
    </source>
</evidence>
<feature type="signal peptide" evidence="1">
    <location>
        <begin position="1"/>
        <end position="22"/>
    </location>
</feature>
<name>A0ABX2TIG9_9PROT</name>
<dbReference type="InterPro" id="IPR001638">
    <property type="entry name" value="Solute-binding_3/MltF_N"/>
</dbReference>
<proteinExistence type="predicted"/>
<evidence type="ECO:0000313" key="3">
    <source>
        <dbReference type="EMBL" id="NYZ23934.1"/>
    </source>
</evidence>
<dbReference type="RefSeq" id="WP_180285704.1">
    <property type="nucleotide sequence ID" value="NZ_JABFDB010000032.1"/>
</dbReference>
<evidence type="ECO:0000256" key="1">
    <source>
        <dbReference type="SAM" id="SignalP"/>
    </source>
</evidence>
<accession>A0ABX2TIG9</accession>
<dbReference type="Proteomes" id="UP000584642">
    <property type="component" value="Unassembled WGS sequence"/>
</dbReference>
<feature type="chain" id="PRO_5045422214" evidence="1">
    <location>
        <begin position="23"/>
        <end position="241"/>
    </location>
</feature>
<dbReference type="Pfam" id="PF00497">
    <property type="entry name" value="SBP_bac_3"/>
    <property type="match status" value="1"/>
</dbReference>
<dbReference type="PANTHER" id="PTHR38834">
    <property type="entry name" value="PERIPLASMIC SUBSTRATE BINDING PROTEIN FAMILY 3"/>
    <property type="match status" value="1"/>
</dbReference>
<dbReference type="SUPFAM" id="SSF53850">
    <property type="entry name" value="Periplasmic binding protein-like II"/>
    <property type="match status" value="1"/>
</dbReference>
<evidence type="ECO:0000313" key="4">
    <source>
        <dbReference type="Proteomes" id="UP000584642"/>
    </source>
</evidence>
<dbReference type="Gene3D" id="3.40.190.10">
    <property type="entry name" value="Periplasmic binding protein-like II"/>
    <property type="match status" value="2"/>
</dbReference>
<gene>
    <name evidence="3" type="ORF">HND93_29885</name>
</gene>
<dbReference type="EMBL" id="JABFDB010000032">
    <property type="protein sequence ID" value="NYZ23934.1"/>
    <property type="molecule type" value="Genomic_DNA"/>
</dbReference>
<sequence length="241" mass="26539">MDTRALGFFALAAAAAASVAHAETLKVYSVDAPPMTMDNAKQSGFVAEITIDAMKRAGYTAEFVFVPWKRGQQEVTEGTNQLIIPLSRTPAREANYTWIAPIYRLERTFAAIGKSIDSYEQAKAELNSVIVGQGSAQEELLKANGFPPGRMRSVRIGQREVDLLRADGLDAWYNGTPETRWKWRQSGRTEALVIGKPIDANDIYLACSPKCDPLIVDRLRTAVLTLVADGTAQRIIDSYLE</sequence>
<organism evidence="3 4">
    <name type="scientific">Azospirillum oleiclasticum</name>
    <dbReference type="NCBI Taxonomy" id="2735135"/>
    <lineage>
        <taxon>Bacteria</taxon>
        <taxon>Pseudomonadati</taxon>
        <taxon>Pseudomonadota</taxon>
        <taxon>Alphaproteobacteria</taxon>
        <taxon>Rhodospirillales</taxon>
        <taxon>Azospirillaceae</taxon>
        <taxon>Azospirillum</taxon>
    </lineage>
</organism>
<comment type="caution">
    <text evidence="3">The sequence shown here is derived from an EMBL/GenBank/DDBJ whole genome shotgun (WGS) entry which is preliminary data.</text>
</comment>
<keyword evidence="1" id="KW-0732">Signal</keyword>
<feature type="domain" description="Solute-binding protein family 3/N-terminal" evidence="2">
    <location>
        <begin position="29"/>
        <end position="240"/>
    </location>
</feature>